<comment type="caution">
    <text evidence="16">The sequence shown here is derived from an EMBL/GenBank/DDBJ whole genome shotgun (WGS) entry which is preliminary data.</text>
</comment>
<evidence type="ECO:0000256" key="5">
    <source>
        <dbReference type="ARBA" id="ARBA00022737"/>
    </source>
</evidence>
<dbReference type="PROSITE" id="PS00232">
    <property type="entry name" value="CADHERIN_1"/>
    <property type="match status" value="1"/>
</dbReference>
<gene>
    <name evidence="16" type="ORF">WMY93_023816</name>
</gene>
<evidence type="ECO:0000256" key="4">
    <source>
        <dbReference type="ARBA" id="ARBA00022723"/>
    </source>
</evidence>
<dbReference type="FunFam" id="2.60.40.60:FF:000074">
    <property type="entry name" value="Desmoglein 4"/>
    <property type="match status" value="1"/>
</dbReference>
<dbReference type="GO" id="GO:0005886">
    <property type="term" value="C:plasma membrane"/>
    <property type="evidence" value="ECO:0007669"/>
    <property type="project" value="UniProtKB-SubCell"/>
</dbReference>
<keyword evidence="9 13" id="KW-0472">Membrane</keyword>
<dbReference type="PANTHER" id="PTHR24025">
    <property type="entry name" value="DESMOGLEIN FAMILY MEMBER"/>
    <property type="match status" value="1"/>
</dbReference>
<dbReference type="GO" id="GO:0009653">
    <property type="term" value="P:anatomical structure morphogenesis"/>
    <property type="evidence" value="ECO:0007669"/>
    <property type="project" value="UniProtKB-ARBA"/>
</dbReference>
<dbReference type="InterPro" id="IPR002126">
    <property type="entry name" value="Cadherin-like_dom"/>
</dbReference>
<dbReference type="GO" id="GO:0007156">
    <property type="term" value="P:homophilic cell adhesion via plasma membrane adhesion molecules"/>
    <property type="evidence" value="ECO:0007669"/>
    <property type="project" value="InterPro"/>
</dbReference>
<dbReference type="FunFam" id="2.60.40.60:FF:000011">
    <property type="entry name" value="Cadherin 1"/>
    <property type="match status" value="1"/>
</dbReference>
<dbReference type="PANTHER" id="PTHR24025:SF1">
    <property type="entry name" value="DESMOGLEIN-2"/>
    <property type="match status" value="1"/>
</dbReference>
<dbReference type="GO" id="GO:0005509">
    <property type="term" value="F:calcium ion binding"/>
    <property type="evidence" value="ECO:0007669"/>
    <property type="project" value="UniProtKB-UniRule"/>
</dbReference>
<dbReference type="InterPro" id="IPR020894">
    <property type="entry name" value="Cadherin_CS"/>
</dbReference>
<keyword evidence="17" id="KW-1185">Reference proteome</keyword>
<feature type="chain" id="PRO_5043597889" description="Cadherin domain-containing protein" evidence="14">
    <location>
        <begin position="21"/>
        <end position="775"/>
    </location>
</feature>
<protein>
    <recommendedName>
        <fullName evidence="15">Cadherin domain-containing protein</fullName>
    </recommendedName>
</protein>
<dbReference type="Proteomes" id="UP001460270">
    <property type="component" value="Unassembled WGS sequence"/>
</dbReference>
<evidence type="ECO:0000256" key="10">
    <source>
        <dbReference type="ARBA" id="ARBA00023180"/>
    </source>
</evidence>
<evidence type="ECO:0000256" key="9">
    <source>
        <dbReference type="ARBA" id="ARBA00023136"/>
    </source>
</evidence>
<evidence type="ECO:0000256" key="8">
    <source>
        <dbReference type="ARBA" id="ARBA00022989"/>
    </source>
</evidence>
<organism evidence="16 17">
    <name type="scientific">Mugilogobius chulae</name>
    <name type="common">yellowstripe goby</name>
    <dbReference type="NCBI Taxonomy" id="88201"/>
    <lineage>
        <taxon>Eukaryota</taxon>
        <taxon>Metazoa</taxon>
        <taxon>Chordata</taxon>
        <taxon>Craniata</taxon>
        <taxon>Vertebrata</taxon>
        <taxon>Euteleostomi</taxon>
        <taxon>Actinopterygii</taxon>
        <taxon>Neopterygii</taxon>
        <taxon>Teleostei</taxon>
        <taxon>Neoteleostei</taxon>
        <taxon>Acanthomorphata</taxon>
        <taxon>Gobiaria</taxon>
        <taxon>Gobiiformes</taxon>
        <taxon>Gobioidei</taxon>
        <taxon>Gobiidae</taxon>
        <taxon>Gobionellinae</taxon>
        <taxon>Mugilogobius</taxon>
    </lineage>
</organism>
<dbReference type="PRINTS" id="PR00205">
    <property type="entry name" value="CADHERIN"/>
</dbReference>
<feature type="compositionally biased region" description="Gly residues" evidence="12">
    <location>
        <begin position="250"/>
        <end position="287"/>
    </location>
</feature>
<dbReference type="SMART" id="SM00112">
    <property type="entry name" value="CA"/>
    <property type="match status" value="2"/>
</dbReference>
<dbReference type="PROSITE" id="PS50268">
    <property type="entry name" value="CADHERIN_2"/>
    <property type="match status" value="2"/>
</dbReference>
<name>A0AAW0N597_9GOBI</name>
<evidence type="ECO:0000256" key="1">
    <source>
        <dbReference type="ARBA" id="ARBA00004236"/>
    </source>
</evidence>
<evidence type="ECO:0000256" key="3">
    <source>
        <dbReference type="ARBA" id="ARBA00022692"/>
    </source>
</evidence>
<keyword evidence="3 13" id="KW-0812">Transmembrane</keyword>
<evidence type="ECO:0000256" key="14">
    <source>
        <dbReference type="SAM" id="SignalP"/>
    </source>
</evidence>
<proteinExistence type="predicted"/>
<feature type="domain" description="Cadherin" evidence="15">
    <location>
        <begin position="54"/>
        <end position="134"/>
    </location>
</feature>
<dbReference type="AlphaFoldDB" id="A0AAW0N597"/>
<feature type="region of interest" description="Disordered" evidence="12">
    <location>
        <begin position="250"/>
        <end position="310"/>
    </location>
</feature>
<comment type="subcellular location">
    <subcellularLocation>
        <location evidence="1">Cell membrane</location>
    </subcellularLocation>
</comment>
<dbReference type="InterPro" id="IPR015919">
    <property type="entry name" value="Cadherin-like_sf"/>
</dbReference>
<keyword evidence="10" id="KW-0325">Glycoprotein</keyword>
<evidence type="ECO:0000256" key="7">
    <source>
        <dbReference type="ARBA" id="ARBA00022889"/>
    </source>
</evidence>
<evidence type="ECO:0000256" key="11">
    <source>
        <dbReference type="PROSITE-ProRule" id="PRU00043"/>
    </source>
</evidence>
<keyword evidence="14" id="KW-0732">Signal</keyword>
<evidence type="ECO:0000313" key="17">
    <source>
        <dbReference type="Proteomes" id="UP001460270"/>
    </source>
</evidence>
<keyword evidence="7" id="KW-0130">Cell adhesion</keyword>
<sequence length="775" mass="84664">MAMFLRITLLLLSCVACVLSSGSPVRSRHRRDWLIPRKMLKENYDYKNDRHIRSDYDKEPLYYALTGPGADQSPFNLFTVDEKGMVYVTGRLDREERDLYPLTGVAYYMNGTVAENAIVLNFEVEDENDNPPVFPSVAPLSVKESSPPVFSANQRERGRQRILRIKALDSDEKQTPNWLAEFDIVSGNDDGTFSISTDPATNEGILKLEKVKLISLKKSVHSFLKTCDFEQNPDIQLGVVVSNVAPAAGSGAGGGGGDGDGDGAGQGGGEGGGDGGGDGGGEGGGEGTVLRRGAPGASDPKTKRPTKKKPVKGKVYAVNIEVENVIEGASFKPEVMPVQVSENPEELPKNGVIAVYEAISDDTGEPADNVVYAKAYDPENLLLVDPETAEIKLQKTPDRESPFVVNGTYIAKILSMTKEMPYTTSTGTLALQVMDSNDNCPKLTSTEEHVCANTHVVNVTGHDVDQHPNGAPLSFRVVTEKTRGEWTVQPIDAPLPLLHCVLERRGVSGWVEVLDQQGLSCPEPQLLEVHVCSCEGVDKCVLAKIVPASISQEEEKSAVTFGALGAGAVILALLALLVAVFMATCSPGKKAKPFSAIPFTTEEHLMIYHTEGQGEDKRVEPGRKHPEPRDPSDRERFSADEMEGFVLPDVLINGYYSQFTNDLDHKFKKLLNSALLQVLLLHRNPNLPSSCPSHLLPQPFHHQKELVSMYYYSNPNSLSTTLPPLYFNRCNTCSNLKFTIKYCLPKTKRPTYTASSWFKTVHPSSLYKVLPGNGE</sequence>
<reference evidence="17" key="1">
    <citation type="submission" date="2024-04" db="EMBL/GenBank/DDBJ databases">
        <title>Salinicola lusitanus LLJ914,a marine bacterium isolated from the Okinawa Trough.</title>
        <authorList>
            <person name="Li J."/>
        </authorList>
    </citation>
    <scope>NUCLEOTIDE SEQUENCE [LARGE SCALE GENOMIC DNA]</scope>
</reference>
<dbReference type="SUPFAM" id="SSF49313">
    <property type="entry name" value="Cadherin-like"/>
    <property type="match status" value="3"/>
</dbReference>
<accession>A0AAW0N597</accession>
<dbReference type="InterPro" id="IPR050971">
    <property type="entry name" value="Cadherin-domain_protein"/>
</dbReference>
<evidence type="ECO:0000313" key="16">
    <source>
        <dbReference type="EMBL" id="KAK7891853.1"/>
    </source>
</evidence>
<dbReference type="CDD" id="cd11304">
    <property type="entry name" value="Cadherin_repeat"/>
    <property type="match status" value="2"/>
</dbReference>
<dbReference type="Gene3D" id="2.60.40.60">
    <property type="entry name" value="Cadherins"/>
    <property type="match status" value="4"/>
</dbReference>
<dbReference type="EMBL" id="JBBPFD010000017">
    <property type="protein sequence ID" value="KAK7891853.1"/>
    <property type="molecule type" value="Genomic_DNA"/>
</dbReference>
<evidence type="ECO:0000259" key="15">
    <source>
        <dbReference type="PROSITE" id="PS50268"/>
    </source>
</evidence>
<keyword evidence="6 11" id="KW-0106">Calcium</keyword>
<keyword evidence="2" id="KW-1003">Cell membrane</keyword>
<evidence type="ECO:0000256" key="13">
    <source>
        <dbReference type="SAM" id="Phobius"/>
    </source>
</evidence>
<feature type="signal peptide" evidence="14">
    <location>
        <begin position="1"/>
        <end position="20"/>
    </location>
</feature>
<feature type="domain" description="Cadherin" evidence="15">
    <location>
        <begin position="332"/>
        <end position="443"/>
    </location>
</feature>
<feature type="transmembrane region" description="Helical" evidence="13">
    <location>
        <begin position="561"/>
        <end position="583"/>
    </location>
</feature>
<evidence type="ECO:0000256" key="12">
    <source>
        <dbReference type="SAM" id="MobiDB-lite"/>
    </source>
</evidence>
<evidence type="ECO:0000256" key="2">
    <source>
        <dbReference type="ARBA" id="ARBA00022475"/>
    </source>
</evidence>
<keyword evidence="4" id="KW-0479">Metal-binding</keyword>
<keyword evidence="8 13" id="KW-1133">Transmembrane helix</keyword>
<feature type="region of interest" description="Disordered" evidence="12">
    <location>
        <begin position="612"/>
        <end position="638"/>
    </location>
</feature>
<dbReference type="GO" id="GO:0030057">
    <property type="term" value="C:desmosome"/>
    <property type="evidence" value="ECO:0007669"/>
    <property type="project" value="TreeGrafter"/>
</dbReference>
<keyword evidence="5" id="KW-0677">Repeat</keyword>
<evidence type="ECO:0000256" key="6">
    <source>
        <dbReference type="ARBA" id="ARBA00022837"/>
    </source>
</evidence>